<dbReference type="AlphaFoldDB" id="A0AB74URB8"/>
<accession>A0AB74URB8</accession>
<name>A0AB74URB8_9GAMM</name>
<dbReference type="Pfam" id="PF14412">
    <property type="entry name" value="AHH"/>
    <property type="match status" value="1"/>
</dbReference>
<reference evidence="1" key="1">
    <citation type="submission" date="2024-10" db="EMBL/GenBank/DDBJ databases">
        <authorList>
            <person name="Lesea H.P."/>
            <person name="Kuehl J.V."/>
            <person name="Chandonia J.-M."/>
        </authorList>
    </citation>
    <scope>NUCLEOTIDE SEQUENCE</scope>
    <source>
        <strain evidence="1">FW102-FHT14D07</strain>
    </source>
</reference>
<dbReference type="EMBL" id="CP170721">
    <property type="protein sequence ID" value="XIA19308.1"/>
    <property type="molecule type" value="Genomic_DNA"/>
</dbReference>
<gene>
    <name evidence="1" type="ORF">ACFYG5_03965</name>
</gene>
<sequence>MAFDEGKSRSGEHDLDLLGLRLGANRIAQGTVAYEVGNELVVRKKKRETLYRNGFTLPVTAERLMAEAERTTRHSTKLTRNMKAAGQIRPVDAAPRTVSAHHVVAATDLRADEARKMLFRWCIGINDVDNGVYLPAHKKSTVASIPGASKHAVIHTDLYHLNVLARLMPVPANNPQNGRLALRQIKQELVDGVFPY</sequence>
<evidence type="ECO:0000313" key="1">
    <source>
        <dbReference type="EMBL" id="XIA19308.1"/>
    </source>
</evidence>
<proteinExistence type="predicted"/>
<dbReference type="InterPro" id="IPR032871">
    <property type="entry name" value="AHH_dom_containing"/>
</dbReference>
<organism evidence="1">
    <name type="scientific">Rhodanobacter sp. FW102-FHT14D07</name>
    <dbReference type="NCBI Taxonomy" id="3351462"/>
    <lineage>
        <taxon>Bacteria</taxon>
        <taxon>Pseudomonadati</taxon>
        <taxon>Pseudomonadota</taxon>
        <taxon>Gammaproteobacteria</taxon>
        <taxon>Lysobacterales</taxon>
        <taxon>Rhodanobacteraceae</taxon>
        <taxon>Rhodanobacter</taxon>
    </lineage>
</organism>
<dbReference type="RefSeq" id="WP_395119501.1">
    <property type="nucleotide sequence ID" value="NZ_CP170721.1"/>
</dbReference>
<protein>
    <submittedName>
        <fullName evidence="1">AHH domain-containing protein</fullName>
    </submittedName>
</protein>